<evidence type="ECO:0000256" key="2">
    <source>
        <dbReference type="ARBA" id="ARBA00023125"/>
    </source>
</evidence>
<dbReference type="Gene3D" id="3.40.50.2300">
    <property type="match status" value="2"/>
</dbReference>
<keyword evidence="6" id="KW-1185">Reference proteome</keyword>
<dbReference type="PROSITE" id="PS01124">
    <property type="entry name" value="HTH_ARAC_FAMILY_2"/>
    <property type="match status" value="1"/>
</dbReference>
<dbReference type="InterPro" id="IPR009057">
    <property type="entry name" value="Homeodomain-like_sf"/>
</dbReference>
<dbReference type="InterPro" id="IPR018060">
    <property type="entry name" value="HTH_AraC"/>
</dbReference>
<organism evidence="5 6">
    <name type="scientific">Aeoliella mucimassa</name>
    <dbReference type="NCBI Taxonomy" id="2527972"/>
    <lineage>
        <taxon>Bacteria</taxon>
        <taxon>Pseudomonadati</taxon>
        <taxon>Planctomycetota</taxon>
        <taxon>Planctomycetia</taxon>
        <taxon>Pirellulales</taxon>
        <taxon>Lacipirellulaceae</taxon>
        <taxon>Aeoliella</taxon>
    </lineage>
</organism>
<dbReference type="Pfam" id="PF12833">
    <property type="entry name" value="HTH_18"/>
    <property type="match status" value="1"/>
</dbReference>
<evidence type="ECO:0000256" key="3">
    <source>
        <dbReference type="ARBA" id="ARBA00023163"/>
    </source>
</evidence>
<proteinExistence type="predicted"/>
<dbReference type="InterPro" id="IPR028082">
    <property type="entry name" value="Peripla_BP_I"/>
</dbReference>
<keyword evidence="2" id="KW-0238">DNA-binding</keyword>
<dbReference type="Pfam" id="PF13377">
    <property type="entry name" value="Peripla_BP_3"/>
    <property type="match status" value="1"/>
</dbReference>
<gene>
    <name evidence="5" type="primary">xylR_4</name>
    <name evidence="5" type="ORF">Pan181_30250</name>
</gene>
<dbReference type="KEGG" id="amuc:Pan181_30250"/>
<dbReference type="SUPFAM" id="SSF53822">
    <property type="entry name" value="Periplasmic binding protein-like I"/>
    <property type="match status" value="1"/>
</dbReference>
<dbReference type="Pfam" id="PF22177">
    <property type="entry name" value="PBP1_XylR"/>
    <property type="match status" value="1"/>
</dbReference>
<evidence type="ECO:0000313" key="5">
    <source>
        <dbReference type="EMBL" id="QDU56813.1"/>
    </source>
</evidence>
<dbReference type="PANTHER" id="PTHR30146:SF24">
    <property type="entry name" value="XYLOSE OPERON REGULATORY PROTEIN"/>
    <property type="match status" value="1"/>
</dbReference>
<reference evidence="5 6" key="1">
    <citation type="submission" date="2019-02" db="EMBL/GenBank/DDBJ databases">
        <title>Deep-cultivation of Planctomycetes and their phenomic and genomic characterization uncovers novel biology.</title>
        <authorList>
            <person name="Wiegand S."/>
            <person name="Jogler M."/>
            <person name="Boedeker C."/>
            <person name="Pinto D."/>
            <person name="Vollmers J."/>
            <person name="Rivas-Marin E."/>
            <person name="Kohn T."/>
            <person name="Peeters S.H."/>
            <person name="Heuer A."/>
            <person name="Rast P."/>
            <person name="Oberbeckmann S."/>
            <person name="Bunk B."/>
            <person name="Jeske O."/>
            <person name="Meyerdierks A."/>
            <person name="Storesund J.E."/>
            <person name="Kallscheuer N."/>
            <person name="Luecker S."/>
            <person name="Lage O.M."/>
            <person name="Pohl T."/>
            <person name="Merkel B.J."/>
            <person name="Hornburger P."/>
            <person name="Mueller R.-W."/>
            <person name="Bruemmer F."/>
            <person name="Labrenz M."/>
            <person name="Spormann A.M."/>
            <person name="Op den Camp H."/>
            <person name="Overmann J."/>
            <person name="Amann R."/>
            <person name="Jetten M.S.M."/>
            <person name="Mascher T."/>
            <person name="Medema M.H."/>
            <person name="Devos D.P."/>
            <person name="Kaster A.-K."/>
            <person name="Ovreas L."/>
            <person name="Rohde M."/>
            <person name="Galperin M.Y."/>
            <person name="Jogler C."/>
        </authorList>
    </citation>
    <scope>NUCLEOTIDE SEQUENCE [LARGE SCALE GENOMIC DNA]</scope>
    <source>
        <strain evidence="5 6">Pan181</strain>
    </source>
</reference>
<sequence length="401" mass="44977">MRKTRQVALLVETSRGYGRQVGLGVARFSSLHGPWSFLLNPGDFQQMLPEMGHWNGDGIICRLENEELEKAVIKADLPTIALDMNERQLDPNNPLSRVTNLSVDSDGVAKLAVDHLLERNHKHFGFVGVAGRIWSKNREEAFAKYIKQSGFKINIYEPPADSELHWELEREQLVEWLTTLPRPVAIMACNDVRGRQVLEACRMADLSVPKDVAVIGVDNDELFCELAYPTLTSVALNGVMGGYMAAEKLNSMMNRKGRLPRKGITIPVQAVRVVERESTNSYNIGDESVITALEYIHSTRGEKVSVADVANASGRPRRDIETRFRKAVGHTIAVELQNMRLDHAKRLLEETDFPIPEVAKMAGYSSASYMIQVFRRCLDMTPAKYRAGVRLLTVDSQQIES</sequence>
<dbReference type="Proteomes" id="UP000315750">
    <property type="component" value="Chromosome"/>
</dbReference>
<evidence type="ECO:0000259" key="4">
    <source>
        <dbReference type="PROSITE" id="PS01124"/>
    </source>
</evidence>
<dbReference type="AlphaFoldDB" id="A0A518AQ25"/>
<dbReference type="RefSeq" id="WP_145247559.1">
    <property type="nucleotide sequence ID" value="NZ_CP036278.1"/>
</dbReference>
<dbReference type="InterPro" id="IPR046335">
    <property type="entry name" value="LacI/GalR-like_sensor"/>
</dbReference>
<dbReference type="SUPFAM" id="SSF46689">
    <property type="entry name" value="Homeodomain-like"/>
    <property type="match status" value="1"/>
</dbReference>
<dbReference type="PANTHER" id="PTHR30146">
    <property type="entry name" value="LACI-RELATED TRANSCRIPTIONAL REPRESSOR"/>
    <property type="match status" value="1"/>
</dbReference>
<dbReference type="EMBL" id="CP036278">
    <property type="protein sequence ID" value="QDU56813.1"/>
    <property type="molecule type" value="Genomic_DNA"/>
</dbReference>
<protein>
    <submittedName>
        <fullName evidence="5">Xylose operon regulatory protein</fullName>
    </submittedName>
</protein>
<keyword evidence="1" id="KW-0805">Transcription regulation</keyword>
<evidence type="ECO:0000313" key="6">
    <source>
        <dbReference type="Proteomes" id="UP000315750"/>
    </source>
</evidence>
<name>A0A518AQ25_9BACT</name>
<accession>A0A518AQ25</accession>
<dbReference type="Gene3D" id="1.10.10.60">
    <property type="entry name" value="Homeodomain-like"/>
    <property type="match status" value="1"/>
</dbReference>
<keyword evidence="3" id="KW-0804">Transcription</keyword>
<evidence type="ECO:0000256" key="1">
    <source>
        <dbReference type="ARBA" id="ARBA00023015"/>
    </source>
</evidence>
<dbReference type="GO" id="GO:0003700">
    <property type="term" value="F:DNA-binding transcription factor activity"/>
    <property type="evidence" value="ECO:0007669"/>
    <property type="project" value="InterPro"/>
</dbReference>
<dbReference type="OrthoDB" id="9795616at2"/>
<dbReference type="CDD" id="cd01543">
    <property type="entry name" value="PBP1_XylR"/>
    <property type="match status" value="1"/>
</dbReference>
<feature type="domain" description="HTH araC/xylS-type" evidence="4">
    <location>
        <begin position="290"/>
        <end position="388"/>
    </location>
</feature>
<dbReference type="SMART" id="SM00342">
    <property type="entry name" value="HTH_ARAC"/>
    <property type="match status" value="1"/>
</dbReference>
<dbReference type="GO" id="GO:0000976">
    <property type="term" value="F:transcription cis-regulatory region binding"/>
    <property type="evidence" value="ECO:0007669"/>
    <property type="project" value="TreeGrafter"/>
</dbReference>
<dbReference type="InterPro" id="IPR054031">
    <property type="entry name" value="XylR_PBP1"/>
</dbReference>